<dbReference type="Gene3D" id="3.40.309.10">
    <property type="entry name" value="Aldehyde Dehydrogenase, Chain A, domain 2"/>
    <property type="match status" value="1"/>
</dbReference>
<dbReference type="SUPFAM" id="SSF53720">
    <property type="entry name" value="ALDH-like"/>
    <property type="match status" value="1"/>
</dbReference>
<evidence type="ECO:0000256" key="3">
    <source>
        <dbReference type="PIRNR" id="PIRNR036492"/>
    </source>
</evidence>
<dbReference type="EMBL" id="GL629997">
    <property type="protein sequence ID" value="EFW99257.1"/>
    <property type="molecule type" value="Genomic_DNA"/>
</dbReference>
<dbReference type="GeneID" id="25979026"/>
<evidence type="ECO:0000256" key="1">
    <source>
        <dbReference type="ARBA" id="ARBA00009986"/>
    </source>
</evidence>
<dbReference type="eggNOG" id="KOG2456">
    <property type="taxonomic scope" value="Eukaryota"/>
</dbReference>
<dbReference type="PANTHER" id="PTHR43570:SF11">
    <property type="entry name" value="ALDEHYDE DEHYDROGENASE"/>
    <property type="match status" value="1"/>
</dbReference>
<dbReference type="Pfam" id="PF00171">
    <property type="entry name" value="Aldedh"/>
    <property type="match status" value="1"/>
</dbReference>
<dbReference type="InterPro" id="IPR016162">
    <property type="entry name" value="Ald_DH_N"/>
</dbReference>
<evidence type="ECO:0000256" key="2">
    <source>
        <dbReference type="ARBA" id="ARBA00023002"/>
    </source>
</evidence>
<dbReference type="InterPro" id="IPR015590">
    <property type="entry name" value="Aldehyde_DH_dom"/>
</dbReference>
<feature type="domain" description="Aldehyde dehydrogenase" evidence="7">
    <location>
        <begin position="25"/>
        <end position="458"/>
    </location>
</feature>
<evidence type="ECO:0000256" key="6">
    <source>
        <dbReference type="RuleBase" id="RU003345"/>
    </source>
</evidence>
<dbReference type="Proteomes" id="UP000007796">
    <property type="component" value="Unassembled WGS sequence"/>
</dbReference>
<dbReference type="PANTHER" id="PTHR43570">
    <property type="entry name" value="ALDEHYDE DEHYDROGENASE"/>
    <property type="match status" value="1"/>
</dbReference>
<evidence type="ECO:0000256" key="4">
    <source>
        <dbReference type="PIRSR" id="PIRSR036492-1"/>
    </source>
</evidence>
<dbReference type="GO" id="GO:0006081">
    <property type="term" value="P:aldehyde metabolic process"/>
    <property type="evidence" value="ECO:0007669"/>
    <property type="project" value="InterPro"/>
</dbReference>
<keyword evidence="2 3" id="KW-0560">Oxidoreductase</keyword>
<feature type="active site" evidence="4 5">
    <location>
        <position position="238"/>
    </location>
</feature>
<gene>
    <name evidence="8" type="ORF">CMQ_5678</name>
</gene>
<accession>F0XSK5</accession>
<evidence type="ECO:0000313" key="8">
    <source>
        <dbReference type="EMBL" id="EFW99257.1"/>
    </source>
</evidence>
<dbReference type="InParanoid" id="F0XSK5"/>
<protein>
    <recommendedName>
        <fullName evidence="3">Aldehyde dehydrogenase</fullName>
    </recommendedName>
</protein>
<dbReference type="InterPro" id="IPR029510">
    <property type="entry name" value="Ald_DH_CS_GLU"/>
</dbReference>
<evidence type="ECO:0000259" key="7">
    <source>
        <dbReference type="Pfam" id="PF00171"/>
    </source>
</evidence>
<dbReference type="FunCoup" id="F0XSK5">
    <property type="interactions" value="385"/>
</dbReference>
<comment type="similarity">
    <text evidence="1 3 6">Belongs to the aldehyde dehydrogenase family.</text>
</comment>
<dbReference type="PROSITE" id="PS00687">
    <property type="entry name" value="ALDEHYDE_DEHYDR_GLU"/>
    <property type="match status" value="1"/>
</dbReference>
<sequence length="551" mass="59361">MEGIPPFEATSLDAIPAKCAGVAATFRSGRTKDVAWRKVQLRRLYWAIEDYTGPLKAALQQDLHKCGFEAALSELDFVKSDCLFLEAHVDRLAADERLGAPEVPATFALAGLRTRKEPLGAVLIIGAFNFPVQLLLSPLVAAIAAGCTAVVKPSEMAPATAMVLRTLIEDRLDSDAFRVVNGAIDETTALLDFRDTAAVSVSEDVPRGWAKILYTGSRQVARIIATKAAQTLTPVVLELGGLNPAFVTDHTPDLALAARRLLWGKSLNAGQVCISHNYVLVHRKVLDPFIHALQAAFAVSFPDGAHQSDLAHVVSDRHFARLKGLLDASAGRVVVGGRMDQAALFMEPTAVLVDSASDPLIRSETFGPIFSILPVDSLDEAIRIANDVDPTPLALFAFGNKEEVKKILGSVNSGGANINDSFTHGSVSSVAFGGVGHSGTGSYRGYASFDAFTHRRTVAETPGWMDRFLRVRYMPYDSRHTRLMNLLAPKPKFDRTGRSVRGLGYWVKLLLGLGGTGAKGAFVRWCGCLAVLLAYSGRDVKALTTLIWNRG</sequence>
<evidence type="ECO:0000313" key="9">
    <source>
        <dbReference type="Proteomes" id="UP000007796"/>
    </source>
</evidence>
<proteinExistence type="inferred from homology"/>
<dbReference type="OrthoDB" id="440325at2759"/>
<dbReference type="AlphaFoldDB" id="F0XSK5"/>
<name>F0XSK5_GROCL</name>
<reference evidence="8 9" key="1">
    <citation type="journal article" date="2011" name="Proc. Natl. Acad. Sci. U.S.A.">
        <title>Genome and transcriptome analyses of the mountain pine beetle-fungal symbiont Grosmannia clavigera, a lodgepole pine pathogen.</title>
        <authorList>
            <person name="DiGuistini S."/>
            <person name="Wang Y."/>
            <person name="Liao N.Y."/>
            <person name="Taylor G."/>
            <person name="Tanguay P."/>
            <person name="Feau N."/>
            <person name="Henrissat B."/>
            <person name="Chan S.K."/>
            <person name="Hesse-Orce U."/>
            <person name="Alamouti S.M."/>
            <person name="Tsui C.K.M."/>
            <person name="Docking R.T."/>
            <person name="Levasseur A."/>
            <person name="Haridas S."/>
            <person name="Robertson G."/>
            <person name="Birol I."/>
            <person name="Holt R.A."/>
            <person name="Marra M.A."/>
            <person name="Hamelin R.C."/>
            <person name="Hirst M."/>
            <person name="Jones S.J.M."/>
            <person name="Bohlmann J."/>
            <person name="Breuil C."/>
        </authorList>
    </citation>
    <scope>NUCLEOTIDE SEQUENCE [LARGE SCALE GENOMIC DNA]</scope>
    <source>
        <strain evidence="9">kw1407 / UAMH 11150</strain>
    </source>
</reference>
<organism evidence="9">
    <name type="scientific">Grosmannia clavigera (strain kw1407 / UAMH 11150)</name>
    <name type="common">Blue stain fungus</name>
    <name type="synonym">Graphiocladiella clavigera</name>
    <dbReference type="NCBI Taxonomy" id="655863"/>
    <lineage>
        <taxon>Eukaryota</taxon>
        <taxon>Fungi</taxon>
        <taxon>Dikarya</taxon>
        <taxon>Ascomycota</taxon>
        <taxon>Pezizomycotina</taxon>
        <taxon>Sordariomycetes</taxon>
        <taxon>Sordariomycetidae</taxon>
        <taxon>Ophiostomatales</taxon>
        <taxon>Ophiostomataceae</taxon>
        <taxon>Leptographium</taxon>
    </lineage>
</organism>
<dbReference type="RefSeq" id="XP_014168740.1">
    <property type="nucleotide sequence ID" value="XM_014313265.1"/>
</dbReference>
<dbReference type="InterPro" id="IPR012394">
    <property type="entry name" value="Aldehyde_DH_NAD(P)"/>
</dbReference>
<dbReference type="HOGENOM" id="CLU_005391_3_1_1"/>
<dbReference type="Gene3D" id="3.40.605.10">
    <property type="entry name" value="Aldehyde Dehydrogenase, Chain A, domain 1"/>
    <property type="match status" value="1"/>
</dbReference>
<dbReference type="InterPro" id="IPR016161">
    <property type="entry name" value="Ald_DH/histidinol_DH"/>
</dbReference>
<evidence type="ECO:0000256" key="5">
    <source>
        <dbReference type="PROSITE-ProRule" id="PRU10007"/>
    </source>
</evidence>
<dbReference type="GO" id="GO:0004029">
    <property type="term" value="F:aldehyde dehydrogenase (NAD+) activity"/>
    <property type="evidence" value="ECO:0007669"/>
    <property type="project" value="TreeGrafter"/>
</dbReference>
<dbReference type="GO" id="GO:0005737">
    <property type="term" value="C:cytoplasm"/>
    <property type="evidence" value="ECO:0007669"/>
    <property type="project" value="TreeGrafter"/>
</dbReference>
<dbReference type="STRING" id="655863.F0XSK5"/>
<feature type="active site" evidence="4">
    <location>
        <position position="273"/>
    </location>
</feature>
<dbReference type="PIRSF" id="PIRSF036492">
    <property type="entry name" value="ALDH"/>
    <property type="match status" value="1"/>
</dbReference>
<keyword evidence="9" id="KW-1185">Reference proteome</keyword>
<dbReference type="InterPro" id="IPR016163">
    <property type="entry name" value="Ald_DH_C"/>
</dbReference>